<proteinExistence type="inferred from homology"/>
<dbReference type="InterPro" id="IPR003439">
    <property type="entry name" value="ABC_transporter-like_ATP-bd"/>
</dbReference>
<dbReference type="PANTHER" id="PTHR43335">
    <property type="entry name" value="ABC TRANSPORTER, ATP-BINDING PROTEIN"/>
    <property type="match status" value="1"/>
</dbReference>
<evidence type="ECO:0000256" key="5">
    <source>
        <dbReference type="ARBA" id="ARBA00022840"/>
    </source>
</evidence>
<dbReference type="SMART" id="SM00939">
    <property type="entry name" value="PepX_C"/>
    <property type="match status" value="1"/>
</dbReference>
<dbReference type="GO" id="GO:0005524">
    <property type="term" value="F:ATP binding"/>
    <property type="evidence" value="ECO:0007669"/>
    <property type="project" value="UniProtKB-KW"/>
</dbReference>
<dbReference type="Gene3D" id="3.40.50.1820">
    <property type="entry name" value="alpha/beta hydrolase"/>
    <property type="match status" value="2"/>
</dbReference>
<keyword evidence="3" id="KW-0547">Nucleotide-binding</keyword>
<evidence type="ECO:0000256" key="7">
    <source>
        <dbReference type="SAM" id="Phobius"/>
    </source>
</evidence>
<keyword evidence="5 9" id="KW-0067">ATP-binding</keyword>
<evidence type="ECO:0000256" key="3">
    <source>
        <dbReference type="ARBA" id="ARBA00022741"/>
    </source>
</evidence>
<sequence length="981" mass="101903">MPSRLLARLRRARPTRRRVVAGSTVVVLLAALVGWAVWPESPPYSTTDSMITVRSGPDGAQPVELDTRFYLPDGASATRPVPAVLLAHGFGGTKRSVEDDAEDLAGLGYAVLTYTARGFGRSGGEIHLDHPDYEVRDAARLLDWLAERPDIRKDAAGDPRVGVVGGSYGGGLALLLAAQDQRVDAIVPMITWNDLARSFLPESTGREPADGVFKKGWAGIFFGSGSGTGGLGGLGGLGAPGAAPGGDSGNDGNEDSGGDGGPGAGQDPVLGAVPGAAPGGTPADPACGRFAADVCAAYLRIATTGRGDPAAVELLRRSSPAGVLDRIKAPTLLIQGAADTLFPLAEADANARGIAAGGTPVRVAWFTGGHDGGEGPQTDQDRLRFLMAQWLEHYVKGSGETPSGSFTWSRIAGFDALDRGLVATGFSVTDYPGVGGTAAESIPVAGPAQRIANPPAGNPAAISALPFGGGFSSLLDGVAGDLPGQHARFESAPLDRAVDVVGSPTVTLRAASPTGEAVLFVKLYDVDPNGPAALSNGLVAPIRLTGLPADVATATPVRVTLPAIVRRIEAGHRLRIVVATSDQGYATPVEPATYTVALAGPATEAVPGMPAGAALTGAEVSLPTVVGEPIATPAVAWRWALVGLVAAIVLGLVVVVAVLRRRHRRHDTSVHPEYADTPLVVRDLRKEYADGFVAVSRIDFEVHRGQVVGLLGPNGAGKTTTLRVLMGLTQPTTGEIHVFGHRLVPGSPVLSRIGALVEGPGFLPHLSGLENLRAYWRATGRPWADAHFEEALEIAGLGDSIHRKTKKYSHGMRQRLAIAQAMLGLPELLVLDEPTDGLDPPQIAEMRRVLRRYATDGRAVLVSSHLLAEVEQTCTHAVVVHKGQIVAAGRVEEIVGESPSTQFDVSDVDAARAVLDRLAGVRVLPETNGALVVDTNGTARSEVVAELVRAGVGVDRVMPRRRLEDAFLALVGENSRGSGDR</sequence>
<dbReference type="InterPro" id="IPR008979">
    <property type="entry name" value="Galactose-bd-like_sf"/>
</dbReference>
<dbReference type="InterPro" id="IPR027417">
    <property type="entry name" value="P-loop_NTPase"/>
</dbReference>
<dbReference type="PANTHER" id="PTHR43335:SF4">
    <property type="entry name" value="ABC TRANSPORTER, ATP-BINDING PROTEIN"/>
    <property type="match status" value="1"/>
</dbReference>
<feature type="transmembrane region" description="Helical" evidence="7">
    <location>
        <begin position="20"/>
        <end position="38"/>
    </location>
</feature>
<dbReference type="PROSITE" id="PS50893">
    <property type="entry name" value="ABC_TRANSPORTER_2"/>
    <property type="match status" value="1"/>
</dbReference>
<dbReference type="InterPro" id="IPR029058">
    <property type="entry name" value="AB_hydrolase_fold"/>
</dbReference>
<keyword evidence="2" id="KW-0813">Transport</keyword>
<keyword evidence="10" id="KW-1185">Reference proteome</keyword>
<dbReference type="SUPFAM" id="SSF52540">
    <property type="entry name" value="P-loop containing nucleoside triphosphate hydrolases"/>
    <property type="match status" value="1"/>
</dbReference>
<dbReference type="Gene3D" id="2.60.120.260">
    <property type="entry name" value="Galactose-binding domain-like"/>
    <property type="match status" value="1"/>
</dbReference>
<evidence type="ECO:0000256" key="2">
    <source>
        <dbReference type="ARBA" id="ARBA00022448"/>
    </source>
</evidence>
<comment type="caution">
    <text evidence="9">The sequence shown here is derived from an EMBL/GenBank/DDBJ whole genome shotgun (WGS) entry which is preliminary data.</text>
</comment>
<feature type="compositionally biased region" description="Low complexity" evidence="6">
    <location>
        <begin position="268"/>
        <end position="277"/>
    </location>
</feature>
<dbReference type="Pfam" id="PF02129">
    <property type="entry name" value="Peptidase_S15"/>
    <property type="match status" value="1"/>
</dbReference>
<keyword evidence="7" id="KW-0812">Transmembrane</keyword>
<feature type="compositionally biased region" description="Gly residues" evidence="6">
    <location>
        <begin position="238"/>
        <end position="249"/>
    </location>
</feature>
<protein>
    <submittedName>
        <fullName evidence="9">ABC transporter ATP-binding protein</fullName>
    </submittedName>
</protein>
<dbReference type="PROSITE" id="PS00211">
    <property type="entry name" value="ABC_TRANSPORTER_1"/>
    <property type="match status" value="1"/>
</dbReference>
<keyword evidence="7" id="KW-0472">Membrane</keyword>
<dbReference type="Pfam" id="PF08530">
    <property type="entry name" value="PepX_C"/>
    <property type="match status" value="1"/>
</dbReference>
<dbReference type="InterPro" id="IPR000383">
    <property type="entry name" value="Xaa-Pro-like_dom"/>
</dbReference>
<name>A0ABQ4DSC0_9ACTN</name>
<reference evidence="9 10" key="1">
    <citation type="submission" date="2021-01" db="EMBL/GenBank/DDBJ databases">
        <title>Whole genome shotgun sequence of Plantactinospora endophytica NBRC 110450.</title>
        <authorList>
            <person name="Komaki H."/>
            <person name="Tamura T."/>
        </authorList>
    </citation>
    <scope>NUCLEOTIDE SEQUENCE [LARGE SCALE GENOMIC DNA]</scope>
    <source>
        <strain evidence="9 10">NBRC 110450</strain>
    </source>
</reference>
<feature type="region of interest" description="Disordered" evidence="6">
    <location>
        <begin position="238"/>
        <end position="277"/>
    </location>
</feature>
<dbReference type="InterPro" id="IPR017871">
    <property type="entry name" value="ABC_transporter-like_CS"/>
</dbReference>
<dbReference type="InterPro" id="IPR003593">
    <property type="entry name" value="AAA+_ATPase"/>
</dbReference>
<dbReference type="SUPFAM" id="SSF49785">
    <property type="entry name" value="Galactose-binding domain-like"/>
    <property type="match status" value="1"/>
</dbReference>
<evidence type="ECO:0000256" key="4">
    <source>
        <dbReference type="ARBA" id="ARBA00022801"/>
    </source>
</evidence>
<organism evidence="9 10">
    <name type="scientific">Plantactinospora endophytica</name>
    <dbReference type="NCBI Taxonomy" id="673535"/>
    <lineage>
        <taxon>Bacteria</taxon>
        <taxon>Bacillati</taxon>
        <taxon>Actinomycetota</taxon>
        <taxon>Actinomycetes</taxon>
        <taxon>Micromonosporales</taxon>
        <taxon>Micromonosporaceae</taxon>
        <taxon>Plantactinospora</taxon>
    </lineage>
</organism>
<dbReference type="RefSeq" id="WP_203864037.1">
    <property type="nucleotide sequence ID" value="NZ_BONW01000001.1"/>
</dbReference>
<keyword evidence="7" id="KW-1133">Transmembrane helix</keyword>
<evidence type="ECO:0000256" key="1">
    <source>
        <dbReference type="ARBA" id="ARBA00005417"/>
    </source>
</evidence>
<dbReference type="Gene3D" id="3.40.50.300">
    <property type="entry name" value="P-loop containing nucleotide triphosphate hydrolases"/>
    <property type="match status" value="1"/>
</dbReference>
<dbReference type="SMART" id="SM00382">
    <property type="entry name" value="AAA"/>
    <property type="match status" value="1"/>
</dbReference>
<evidence type="ECO:0000313" key="10">
    <source>
        <dbReference type="Proteomes" id="UP000646749"/>
    </source>
</evidence>
<dbReference type="SUPFAM" id="SSF53474">
    <property type="entry name" value="alpha/beta-Hydrolases"/>
    <property type="match status" value="1"/>
</dbReference>
<evidence type="ECO:0000313" key="9">
    <source>
        <dbReference type="EMBL" id="GIG85360.1"/>
    </source>
</evidence>
<gene>
    <name evidence="9" type="ORF">Pen02_02960</name>
</gene>
<evidence type="ECO:0000256" key="6">
    <source>
        <dbReference type="SAM" id="MobiDB-lite"/>
    </source>
</evidence>
<dbReference type="Proteomes" id="UP000646749">
    <property type="component" value="Unassembled WGS sequence"/>
</dbReference>
<accession>A0ABQ4DSC0</accession>
<dbReference type="Pfam" id="PF00005">
    <property type="entry name" value="ABC_tran"/>
    <property type="match status" value="1"/>
</dbReference>
<comment type="similarity">
    <text evidence="1">Belongs to the ABC transporter superfamily.</text>
</comment>
<evidence type="ECO:0000259" key="8">
    <source>
        <dbReference type="PROSITE" id="PS50893"/>
    </source>
</evidence>
<feature type="transmembrane region" description="Helical" evidence="7">
    <location>
        <begin position="636"/>
        <end position="659"/>
    </location>
</feature>
<keyword evidence="4" id="KW-0378">Hydrolase</keyword>
<feature type="domain" description="ABC transporter" evidence="8">
    <location>
        <begin position="679"/>
        <end position="907"/>
    </location>
</feature>
<dbReference type="EMBL" id="BONW01000001">
    <property type="protein sequence ID" value="GIG85360.1"/>
    <property type="molecule type" value="Genomic_DNA"/>
</dbReference>
<dbReference type="InterPro" id="IPR013736">
    <property type="entry name" value="Xaa-Pro_dipept_C"/>
</dbReference>